<evidence type="ECO:0000256" key="8">
    <source>
        <dbReference type="SAM" id="Phobius"/>
    </source>
</evidence>
<evidence type="ECO:0000256" key="2">
    <source>
        <dbReference type="ARBA" id="ARBA00009170"/>
    </source>
</evidence>
<evidence type="ECO:0000256" key="3">
    <source>
        <dbReference type="ARBA" id="ARBA00022448"/>
    </source>
</evidence>
<dbReference type="Pfam" id="PF17171">
    <property type="entry name" value="GST_C_6"/>
    <property type="match status" value="1"/>
</dbReference>
<keyword evidence="8" id="KW-1133">Transmembrane helix</keyword>
<dbReference type="EMBL" id="GIIL01007660">
    <property type="protein sequence ID" value="NOV51386.1"/>
    <property type="molecule type" value="Transcribed_RNA"/>
</dbReference>
<evidence type="ECO:0000259" key="9">
    <source>
        <dbReference type="Pfam" id="PF10568"/>
    </source>
</evidence>
<dbReference type="InterPro" id="IPR050931">
    <property type="entry name" value="Mito_Protein_Transport_Metaxin"/>
</dbReference>
<reference evidence="11" key="1">
    <citation type="submission" date="2020-03" db="EMBL/GenBank/DDBJ databases">
        <title>Transcriptomic Profiling of the Digestive Tract of the Rat Flea, Xenopsylla cheopis, Following Blood Feeding and Infection with Yersinia pestis.</title>
        <authorList>
            <person name="Bland D.M."/>
            <person name="Martens C.A."/>
            <person name="Virtaneva K."/>
            <person name="Kanakabandi K."/>
            <person name="Long D."/>
            <person name="Rosenke R."/>
            <person name="Saturday G.A."/>
            <person name="Hoyt F.H."/>
            <person name="Bruno D.P."/>
            <person name="Ribeiro J.M.C."/>
            <person name="Hinnebusch J."/>
        </authorList>
    </citation>
    <scope>NUCLEOTIDE SEQUENCE</scope>
</reference>
<feature type="domain" description="Mitochondrial outer membrane transport complex Sam37/metaxin N-terminal" evidence="9">
    <location>
        <begin position="2"/>
        <end position="44"/>
    </location>
</feature>
<keyword evidence="6" id="KW-0496">Mitochondrion</keyword>
<evidence type="ECO:0000256" key="4">
    <source>
        <dbReference type="ARBA" id="ARBA00022787"/>
    </source>
</evidence>
<dbReference type="GO" id="GO:0001401">
    <property type="term" value="C:SAM complex"/>
    <property type="evidence" value="ECO:0007669"/>
    <property type="project" value="InterPro"/>
</dbReference>
<dbReference type="CDD" id="cd03212">
    <property type="entry name" value="GST_C_Metaxin1_3"/>
    <property type="match status" value="1"/>
</dbReference>
<evidence type="ECO:0000256" key="5">
    <source>
        <dbReference type="ARBA" id="ARBA00022927"/>
    </source>
</evidence>
<evidence type="ECO:0000256" key="6">
    <source>
        <dbReference type="ARBA" id="ARBA00023128"/>
    </source>
</evidence>
<sequence length="225" mass="25856">MKTKLLPGLLYVWWVDAKNYTECIRPWYAKALPLPFNYIYPGRFERQAKSYLEVVYGEDLTPKQVEETAYADAQKCISMLSEKLGTSEFFSGLKPSLLDANIFAYLAPLLRAPLPSNALQNYLKHCDNLVKFVDRICEYFFPEIQLEYVKSQKKLAEENRKKMQKAREKGQGDCEDFPNKKRSFFLAGLIAFTAMAGYALSLGILQLSADGQDPYIHEIMDDDDE</sequence>
<keyword evidence="8" id="KW-0812">Transmembrane</keyword>
<keyword evidence="3" id="KW-0813">Transport</keyword>
<dbReference type="AlphaFoldDB" id="A0A6M2DYG8"/>
<dbReference type="Pfam" id="PF10568">
    <property type="entry name" value="Tom37"/>
    <property type="match status" value="1"/>
</dbReference>
<evidence type="ECO:0000256" key="7">
    <source>
        <dbReference type="ARBA" id="ARBA00023136"/>
    </source>
</evidence>
<organism evidence="11">
    <name type="scientific">Xenopsylla cheopis</name>
    <name type="common">Oriental rat flea</name>
    <name type="synonym">Pulex cheopis</name>
    <dbReference type="NCBI Taxonomy" id="163159"/>
    <lineage>
        <taxon>Eukaryota</taxon>
        <taxon>Metazoa</taxon>
        <taxon>Ecdysozoa</taxon>
        <taxon>Arthropoda</taxon>
        <taxon>Hexapoda</taxon>
        <taxon>Insecta</taxon>
        <taxon>Pterygota</taxon>
        <taxon>Neoptera</taxon>
        <taxon>Endopterygota</taxon>
        <taxon>Siphonaptera</taxon>
        <taxon>Pulicidae</taxon>
        <taxon>Xenopsyllinae</taxon>
        <taxon>Xenopsylla</taxon>
    </lineage>
</organism>
<dbReference type="InterPro" id="IPR033468">
    <property type="entry name" value="Metaxin_GST"/>
</dbReference>
<keyword evidence="5" id="KW-0653">Protein transport</keyword>
<name>A0A6M2DYG8_XENCH</name>
<dbReference type="SUPFAM" id="SSF47616">
    <property type="entry name" value="GST C-terminal domain-like"/>
    <property type="match status" value="1"/>
</dbReference>
<dbReference type="GO" id="GO:0007005">
    <property type="term" value="P:mitochondrion organization"/>
    <property type="evidence" value="ECO:0007669"/>
    <property type="project" value="TreeGrafter"/>
</dbReference>
<keyword evidence="4" id="KW-1000">Mitochondrion outer membrane</keyword>
<accession>A0A6M2DYG8</accession>
<keyword evidence="7 8" id="KW-0472">Membrane</keyword>
<dbReference type="InterPro" id="IPR019564">
    <property type="entry name" value="Sam37/metaxin_N"/>
</dbReference>
<evidence type="ECO:0000259" key="10">
    <source>
        <dbReference type="Pfam" id="PF17171"/>
    </source>
</evidence>
<comment type="similarity">
    <text evidence="2">Belongs to the metaxin family.</text>
</comment>
<dbReference type="InterPro" id="IPR036282">
    <property type="entry name" value="Glutathione-S-Trfase_C_sf"/>
</dbReference>
<protein>
    <submittedName>
        <fullName evidence="11">Putative translocase of outer mitochondrial membrane complex subunit tom37/metaxin 1</fullName>
    </submittedName>
</protein>
<evidence type="ECO:0000256" key="1">
    <source>
        <dbReference type="ARBA" id="ARBA00004294"/>
    </source>
</evidence>
<feature type="transmembrane region" description="Helical" evidence="8">
    <location>
        <begin position="184"/>
        <end position="205"/>
    </location>
</feature>
<dbReference type="GO" id="GO:0015031">
    <property type="term" value="P:protein transport"/>
    <property type="evidence" value="ECO:0007669"/>
    <property type="project" value="UniProtKB-KW"/>
</dbReference>
<proteinExistence type="inferred from homology"/>
<dbReference type="PANTHER" id="PTHR12289:SF41">
    <property type="entry name" value="FAILED AXON CONNECTIONS-RELATED"/>
    <property type="match status" value="1"/>
</dbReference>
<comment type="subcellular location">
    <subcellularLocation>
        <location evidence="1">Mitochondrion outer membrane</location>
    </subcellularLocation>
</comment>
<evidence type="ECO:0000313" key="11">
    <source>
        <dbReference type="EMBL" id="NOV51386.1"/>
    </source>
</evidence>
<feature type="domain" description="Metaxin glutathione S-transferase" evidence="10">
    <location>
        <begin position="73"/>
        <end position="136"/>
    </location>
</feature>
<dbReference type="PANTHER" id="PTHR12289">
    <property type="entry name" value="METAXIN RELATED"/>
    <property type="match status" value="1"/>
</dbReference>